<dbReference type="Proteomes" id="UP000799779">
    <property type="component" value="Unassembled WGS sequence"/>
</dbReference>
<feature type="chain" id="PRO_5025576186" evidence="1">
    <location>
        <begin position="22"/>
        <end position="138"/>
    </location>
</feature>
<dbReference type="AlphaFoldDB" id="A0A6A5W9V9"/>
<accession>A0A6A5W9V9</accession>
<name>A0A6A5W9V9_9PLEO</name>
<organism evidence="2 3">
    <name type="scientific">Amniculicola lignicola CBS 123094</name>
    <dbReference type="NCBI Taxonomy" id="1392246"/>
    <lineage>
        <taxon>Eukaryota</taxon>
        <taxon>Fungi</taxon>
        <taxon>Dikarya</taxon>
        <taxon>Ascomycota</taxon>
        <taxon>Pezizomycotina</taxon>
        <taxon>Dothideomycetes</taxon>
        <taxon>Pleosporomycetidae</taxon>
        <taxon>Pleosporales</taxon>
        <taxon>Amniculicolaceae</taxon>
        <taxon>Amniculicola</taxon>
    </lineage>
</organism>
<dbReference type="OrthoDB" id="10398487at2759"/>
<sequence length="138" mass="15348">MRYTESLLSLLPSLFLPLVAADCWSEKGPQADHSRGLDLLYSATVTMSGQFRSGQTKIGCIDDYALGNHYYLTVKKKNGGAQAAAEYLYRGLQQQISACREGGHLWDYDWEFNVDTLVGVCIDPDWLNSHPETVPSLS</sequence>
<evidence type="ECO:0000313" key="3">
    <source>
        <dbReference type="Proteomes" id="UP000799779"/>
    </source>
</evidence>
<keyword evidence="1" id="KW-0732">Signal</keyword>
<gene>
    <name evidence="2" type="ORF">P154DRAFT_536232</name>
</gene>
<keyword evidence="3" id="KW-1185">Reference proteome</keyword>
<proteinExistence type="predicted"/>
<evidence type="ECO:0000256" key="1">
    <source>
        <dbReference type="SAM" id="SignalP"/>
    </source>
</evidence>
<evidence type="ECO:0000313" key="2">
    <source>
        <dbReference type="EMBL" id="KAF1998693.1"/>
    </source>
</evidence>
<dbReference type="EMBL" id="ML977602">
    <property type="protein sequence ID" value="KAF1998693.1"/>
    <property type="molecule type" value="Genomic_DNA"/>
</dbReference>
<reference evidence="2" key="1">
    <citation type="journal article" date="2020" name="Stud. Mycol.">
        <title>101 Dothideomycetes genomes: a test case for predicting lifestyles and emergence of pathogens.</title>
        <authorList>
            <person name="Haridas S."/>
            <person name="Albert R."/>
            <person name="Binder M."/>
            <person name="Bloem J."/>
            <person name="Labutti K."/>
            <person name="Salamov A."/>
            <person name="Andreopoulos B."/>
            <person name="Baker S."/>
            <person name="Barry K."/>
            <person name="Bills G."/>
            <person name="Bluhm B."/>
            <person name="Cannon C."/>
            <person name="Castanera R."/>
            <person name="Culley D."/>
            <person name="Daum C."/>
            <person name="Ezra D."/>
            <person name="Gonzalez J."/>
            <person name="Henrissat B."/>
            <person name="Kuo A."/>
            <person name="Liang C."/>
            <person name="Lipzen A."/>
            <person name="Lutzoni F."/>
            <person name="Magnuson J."/>
            <person name="Mondo S."/>
            <person name="Nolan M."/>
            <person name="Ohm R."/>
            <person name="Pangilinan J."/>
            <person name="Park H.-J."/>
            <person name="Ramirez L."/>
            <person name="Alfaro M."/>
            <person name="Sun H."/>
            <person name="Tritt A."/>
            <person name="Yoshinaga Y."/>
            <person name="Zwiers L.-H."/>
            <person name="Turgeon B."/>
            <person name="Goodwin S."/>
            <person name="Spatafora J."/>
            <person name="Crous P."/>
            <person name="Grigoriev I."/>
        </authorList>
    </citation>
    <scope>NUCLEOTIDE SEQUENCE</scope>
    <source>
        <strain evidence="2">CBS 123094</strain>
    </source>
</reference>
<feature type="signal peptide" evidence="1">
    <location>
        <begin position="1"/>
        <end position="21"/>
    </location>
</feature>
<protein>
    <submittedName>
        <fullName evidence="2">Uncharacterized protein</fullName>
    </submittedName>
</protein>